<dbReference type="AlphaFoldDB" id="A0A9D4LXU2"/>
<evidence type="ECO:0000256" key="1">
    <source>
        <dbReference type="SAM" id="MobiDB-lite"/>
    </source>
</evidence>
<sequence>MARSHFSNKRKTAPPPDGQVFQRTGTMFELYPDIIRTNVLNTFHEEWTISTTASVKTMFCYSHIRKTASTPGGNVEVIDLKSNERLSNQHAI</sequence>
<accession>A0A9D4LXU2</accession>
<dbReference type="Proteomes" id="UP000828390">
    <property type="component" value="Unassembled WGS sequence"/>
</dbReference>
<evidence type="ECO:0000313" key="3">
    <source>
        <dbReference type="Proteomes" id="UP000828390"/>
    </source>
</evidence>
<reference evidence="2" key="2">
    <citation type="submission" date="2020-11" db="EMBL/GenBank/DDBJ databases">
        <authorList>
            <person name="McCartney M.A."/>
            <person name="Auch B."/>
            <person name="Kono T."/>
            <person name="Mallez S."/>
            <person name="Becker A."/>
            <person name="Gohl D.M."/>
            <person name="Silverstein K.A.T."/>
            <person name="Koren S."/>
            <person name="Bechman K.B."/>
            <person name="Herman A."/>
            <person name="Abrahante J.E."/>
            <person name="Garbe J."/>
        </authorList>
    </citation>
    <scope>NUCLEOTIDE SEQUENCE</scope>
    <source>
        <strain evidence="2">Duluth1</strain>
        <tissue evidence="2">Whole animal</tissue>
    </source>
</reference>
<comment type="caution">
    <text evidence="2">The sequence shown here is derived from an EMBL/GenBank/DDBJ whole genome shotgun (WGS) entry which is preliminary data.</text>
</comment>
<protein>
    <submittedName>
        <fullName evidence="2">Uncharacterized protein</fullName>
    </submittedName>
</protein>
<reference evidence="2" key="1">
    <citation type="journal article" date="2019" name="bioRxiv">
        <title>The Genome of the Zebra Mussel, Dreissena polymorpha: A Resource for Invasive Species Research.</title>
        <authorList>
            <person name="McCartney M.A."/>
            <person name="Auch B."/>
            <person name="Kono T."/>
            <person name="Mallez S."/>
            <person name="Zhang Y."/>
            <person name="Obille A."/>
            <person name="Becker A."/>
            <person name="Abrahante J.E."/>
            <person name="Garbe J."/>
            <person name="Badalamenti J.P."/>
            <person name="Herman A."/>
            <person name="Mangelson H."/>
            <person name="Liachko I."/>
            <person name="Sullivan S."/>
            <person name="Sone E.D."/>
            <person name="Koren S."/>
            <person name="Silverstein K.A.T."/>
            <person name="Beckman K.B."/>
            <person name="Gohl D.M."/>
        </authorList>
    </citation>
    <scope>NUCLEOTIDE SEQUENCE</scope>
    <source>
        <strain evidence="2">Duluth1</strain>
        <tissue evidence="2">Whole animal</tissue>
    </source>
</reference>
<proteinExistence type="predicted"/>
<feature type="compositionally biased region" description="Basic residues" evidence="1">
    <location>
        <begin position="1"/>
        <end position="12"/>
    </location>
</feature>
<feature type="region of interest" description="Disordered" evidence="1">
    <location>
        <begin position="1"/>
        <end position="21"/>
    </location>
</feature>
<evidence type="ECO:0000313" key="2">
    <source>
        <dbReference type="EMBL" id="KAH3866200.1"/>
    </source>
</evidence>
<name>A0A9D4LXU2_DREPO</name>
<dbReference type="EMBL" id="JAIWYP010000002">
    <property type="protein sequence ID" value="KAH3866200.1"/>
    <property type="molecule type" value="Genomic_DNA"/>
</dbReference>
<keyword evidence="3" id="KW-1185">Reference proteome</keyword>
<gene>
    <name evidence="2" type="ORF">DPMN_029257</name>
</gene>
<organism evidence="2 3">
    <name type="scientific">Dreissena polymorpha</name>
    <name type="common">Zebra mussel</name>
    <name type="synonym">Mytilus polymorpha</name>
    <dbReference type="NCBI Taxonomy" id="45954"/>
    <lineage>
        <taxon>Eukaryota</taxon>
        <taxon>Metazoa</taxon>
        <taxon>Spiralia</taxon>
        <taxon>Lophotrochozoa</taxon>
        <taxon>Mollusca</taxon>
        <taxon>Bivalvia</taxon>
        <taxon>Autobranchia</taxon>
        <taxon>Heteroconchia</taxon>
        <taxon>Euheterodonta</taxon>
        <taxon>Imparidentia</taxon>
        <taxon>Neoheterodontei</taxon>
        <taxon>Myida</taxon>
        <taxon>Dreissenoidea</taxon>
        <taxon>Dreissenidae</taxon>
        <taxon>Dreissena</taxon>
    </lineage>
</organism>